<dbReference type="RefSeq" id="WP_147148096.1">
    <property type="nucleotide sequence ID" value="NZ_BJXN01000013.1"/>
</dbReference>
<dbReference type="InterPro" id="IPR004474">
    <property type="entry name" value="LytR_CpsA_psr"/>
</dbReference>
<dbReference type="Proteomes" id="UP000321827">
    <property type="component" value="Unassembled WGS sequence"/>
</dbReference>
<comment type="similarity">
    <text evidence="1">Belongs to the LytR/CpsA/Psr (LCP) family.</text>
</comment>
<evidence type="ECO:0000256" key="1">
    <source>
        <dbReference type="ARBA" id="ARBA00006068"/>
    </source>
</evidence>
<comment type="caution">
    <text evidence="3">The sequence shown here is derived from an EMBL/GenBank/DDBJ whole genome shotgun (WGS) entry which is preliminary data.</text>
</comment>
<evidence type="ECO:0000313" key="3">
    <source>
        <dbReference type="EMBL" id="GEM90395.1"/>
    </source>
</evidence>
<gene>
    <name evidence="3" type="ORF">ODE01S_18290</name>
</gene>
<accession>A0A511RL80</accession>
<reference evidence="3 4" key="1">
    <citation type="submission" date="2019-07" db="EMBL/GenBank/DDBJ databases">
        <title>Whole genome shotgun sequence of Oceanithermus desulfurans NBRC 100063.</title>
        <authorList>
            <person name="Hosoyama A."/>
            <person name="Uohara A."/>
            <person name="Ohji S."/>
            <person name="Ichikawa N."/>
        </authorList>
    </citation>
    <scope>NUCLEOTIDE SEQUENCE [LARGE SCALE GENOMIC DNA]</scope>
    <source>
        <strain evidence="3 4">NBRC 100063</strain>
    </source>
</reference>
<name>A0A511RL80_9DEIN</name>
<dbReference type="PANTHER" id="PTHR33392">
    <property type="entry name" value="POLYISOPRENYL-TEICHOIC ACID--PEPTIDOGLYCAN TEICHOIC ACID TRANSFERASE TAGU"/>
    <property type="match status" value="1"/>
</dbReference>
<protein>
    <submittedName>
        <fullName evidence="3">LytR family transcriptional regulator</fullName>
    </submittedName>
</protein>
<dbReference type="Gene3D" id="3.40.630.190">
    <property type="entry name" value="LCP protein"/>
    <property type="match status" value="1"/>
</dbReference>
<dbReference type="InterPro" id="IPR050922">
    <property type="entry name" value="LytR/CpsA/Psr_CW_biosynth"/>
</dbReference>
<organism evidence="3 4">
    <name type="scientific">Oceanithermus desulfurans NBRC 100063</name>
    <dbReference type="NCBI Taxonomy" id="1227550"/>
    <lineage>
        <taxon>Bacteria</taxon>
        <taxon>Thermotogati</taxon>
        <taxon>Deinococcota</taxon>
        <taxon>Deinococci</taxon>
        <taxon>Thermales</taxon>
        <taxon>Thermaceae</taxon>
        <taxon>Oceanithermus</taxon>
    </lineage>
</organism>
<dbReference type="Pfam" id="PF03816">
    <property type="entry name" value="LytR_cpsA_psr"/>
    <property type="match status" value="1"/>
</dbReference>
<dbReference type="PANTHER" id="PTHR33392:SF6">
    <property type="entry name" value="POLYISOPRENYL-TEICHOIC ACID--PEPTIDOGLYCAN TEICHOIC ACID TRANSFERASE TAGU"/>
    <property type="match status" value="1"/>
</dbReference>
<feature type="domain" description="Cell envelope-related transcriptional attenuator" evidence="2">
    <location>
        <begin position="67"/>
        <end position="211"/>
    </location>
</feature>
<evidence type="ECO:0000313" key="4">
    <source>
        <dbReference type="Proteomes" id="UP000321827"/>
    </source>
</evidence>
<dbReference type="EMBL" id="BJXN01000013">
    <property type="protein sequence ID" value="GEM90395.1"/>
    <property type="molecule type" value="Genomic_DNA"/>
</dbReference>
<evidence type="ECO:0000259" key="2">
    <source>
        <dbReference type="Pfam" id="PF03816"/>
    </source>
</evidence>
<dbReference type="NCBIfam" id="TIGR00350">
    <property type="entry name" value="lytR_cpsA_psr"/>
    <property type="match status" value="1"/>
</dbReference>
<proteinExistence type="inferred from homology"/>
<dbReference type="OrthoDB" id="27330at2"/>
<sequence length="376" mass="40910">MPKRTRRRLILLGLTLVALGVLVALWPHASRSLTRQGAGGAPELSLVLAARDIEYCGPATPCGPGSRTDTIFYVRLLGNRAWVVAIPRDTYVEFDGYKGKINAVYGFEGAQGLARAVEQVLGLPVDHYAVLTLDQAARAVDAVGGVTVYLPDAMDYDDNAANLHIHIPAGRQHLDGQEAVGYMRFRGWVGDDLSRLDRIKEVVLQVMKRAASPANWPRVPGLVRDFWADMETDVDVGQVLALLPGLRGLELKTATLPTREEGVYLVFDDVMRRAFLAAFLGIDARPSVPAPEARVLILDGSGAGLGEAYARGLERLALPAPEVRRIRLQEASKVLVDTALAAGGYYAEAVHLPLISRFRLYYDADVVIVLGRDLVP</sequence>
<dbReference type="AlphaFoldDB" id="A0A511RL80"/>